<dbReference type="InterPro" id="IPR003018">
    <property type="entry name" value="GAF"/>
</dbReference>
<organism evidence="4 5">
    <name type="scientific">Candidatus Flavonifractor intestinigallinarum</name>
    <dbReference type="NCBI Taxonomy" id="2838586"/>
    <lineage>
        <taxon>Bacteria</taxon>
        <taxon>Bacillati</taxon>
        <taxon>Bacillota</taxon>
        <taxon>Clostridia</taxon>
        <taxon>Eubacteriales</taxon>
        <taxon>Oscillospiraceae</taxon>
        <taxon>Flavonifractor</taxon>
    </lineage>
</organism>
<dbReference type="Gene3D" id="3.30.70.270">
    <property type="match status" value="2"/>
</dbReference>
<dbReference type="NCBIfam" id="TIGR00254">
    <property type="entry name" value="GGDEF"/>
    <property type="match status" value="1"/>
</dbReference>
<dbReference type="SMART" id="SM00052">
    <property type="entry name" value="EAL"/>
    <property type="match status" value="1"/>
</dbReference>
<evidence type="ECO:0000313" key="5">
    <source>
        <dbReference type="Proteomes" id="UP000823921"/>
    </source>
</evidence>
<dbReference type="SMART" id="SM00065">
    <property type="entry name" value="GAF"/>
    <property type="match status" value="1"/>
</dbReference>
<dbReference type="InterPro" id="IPR000014">
    <property type="entry name" value="PAS"/>
</dbReference>
<dbReference type="AlphaFoldDB" id="A0A9D2MML4"/>
<dbReference type="CDD" id="cd01949">
    <property type="entry name" value="GGDEF"/>
    <property type="match status" value="1"/>
</dbReference>
<dbReference type="SMART" id="SM00267">
    <property type="entry name" value="GGDEF"/>
    <property type="match status" value="1"/>
</dbReference>
<evidence type="ECO:0000313" key="4">
    <source>
        <dbReference type="EMBL" id="HJB80922.1"/>
    </source>
</evidence>
<evidence type="ECO:0000259" key="1">
    <source>
        <dbReference type="PROSITE" id="PS50112"/>
    </source>
</evidence>
<dbReference type="InterPro" id="IPR029787">
    <property type="entry name" value="Nucleotide_cyclase"/>
</dbReference>
<dbReference type="GO" id="GO:0071111">
    <property type="term" value="F:cyclic-guanylate-specific phosphodiesterase activity"/>
    <property type="evidence" value="ECO:0007669"/>
    <property type="project" value="InterPro"/>
</dbReference>
<dbReference type="EMBL" id="DWXO01000077">
    <property type="protein sequence ID" value="HJB80922.1"/>
    <property type="molecule type" value="Genomic_DNA"/>
</dbReference>
<dbReference type="PANTHER" id="PTHR33121">
    <property type="entry name" value="CYCLIC DI-GMP PHOSPHODIESTERASE PDEF"/>
    <property type="match status" value="1"/>
</dbReference>
<reference evidence="4" key="2">
    <citation type="submission" date="2021-04" db="EMBL/GenBank/DDBJ databases">
        <authorList>
            <person name="Gilroy R."/>
        </authorList>
    </citation>
    <scope>NUCLEOTIDE SEQUENCE</scope>
    <source>
        <strain evidence="4">CHK192-8294</strain>
    </source>
</reference>
<dbReference type="InterPro" id="IPR043128">
    <property type="entry name" value="Rev_trsase/Diguanyl_cyclase"/>
</dbReference>
<evidence type="ECO:0000259" key="2">
    <source>
        <dbReference type="PROSITE" id="PS50883"/>
    </source>
</evidence>
<sequence length="1028" mass="119552">MELLKEFFEEFDELVYISDPETHELLYMNRGLRELLGYPRHEQYVGKKCYAVLQGRTEPCPFCTNQQLKMGEFISWTHKNPVLQKRYLIKDSLIQIQNKPCRIELAIDMDSEVMCGVPYYYVRRETVLNECLQRIFSTTDPEQGMELVLAYLGETFGCDRVYIFEIDEDRWIDNTYEWCREGVMAQQEILQRISLSSIDWWMKKFQKNQVLVIQDLEEIRAQYPVSYTILKPQNVTSLAAGPISIEGRVIGFLGVDNPRREIIDMLTPILNVIGYFMAALLRQRNLLKRLNTLSFHDPLTGAYNRNAMFEHNQQLGQLESMGVVYCDITGLKRTNDVMGHDAGDRLIQHCCDVLRETLQTEWLYRTGGDEFVAVFRDCGEKQFQDRVQALRERVSQDQCHMAVGYAWSDQQPFHLELLITQADKVMYQDKRNYYAANYRKPGIDCRNHSEEKNDCLERRDSPFYHFVATTYCDMELLFQSISERNSVGYYYFGDMQKDLFYISDNMRDEFGFQNNVVPGLLREWAKRITTTVFRKLYWQEIQDMLREKRSVHDLRYQVRNASGKNTWIRCYGILKWDEEKNIPLFFAGRVTHQDDAFVVDPVTNFPRESAVFSRLDGIRESRQSCLIIGFSFNNITELNSTRGRTYSDHLVQNIAEELMNTLSGKMSFYRLEGMRCMAVVEPTCQESRDKLVGWIRNIVEAGYRVMGLSVHHPCSFALMEYPQSHRSPADFLEDMVSLIKVAKHDPKQLYVENSEENIRKIKRMSNMALSLTQDVLRGMEHFRIIIQPVVSARNGAVVGGEALLRWTFEGKDVSPAIFIPMLEKENLIQLVGRWVFEQTVCSCMRMAAQIPSFYLTFNVSLRQLSDEHFTDFMKSTMEKYHLDGCHLVAEVTESFMDEQPENLMQFVNACKSMGIQIALDDFGSGYSSLRMLLQYPSSIIKLDRSLLAGMTESADKMNFISGIVYACHRFGKKVCMEGVETDVQNALIRESGCDMIQGYYYYRPMEVEEVYRLLATDAGQSAEEANDK</sequence>
<dbReference type="Pfam" id="PF00990">
    <property type="entry name" value="GGDEF"/>
    <property type="match status" value="1"/>
</dbReference>
<feature type="domain" description="EAL" evidence="2">
    <location>
        <begin position="764"/>
        <end position="1018"/>
    </location>
</feature>
<dbReference type="InterPro" id="IPR000160">
    <property type="entry name" value="GGDEF_dom"/>
</dbReference>
<protein>
    <submittedName>
        <fullName evidence="4">GGDEF domain-containing protein</fullName>
    </submittedName>
</protein>
<dbReference type="Gene3D" id="3.30.450.40">
    <property type="match status" value="1"/>
</dbReference>
<reference evidence="4" key="1">
    <citation type="journal article" date="2021" name="PeerJ">
        <title>Extensive microbial diversity within the chicken gut microbiome revealed by metagenomics and culture.</title>
        <authorList>
            <person name="Gilroy R."/>
            <person name="Ravi A."/>
            <person name="Getino M."/>
            <person name="Pursley I."/>
            <person name="Horton D.L."/>
            <person name="Alikhan N.F."/>
            <person name="Baker D."/>
            <person name="Gharbi K."/>
            <person name="Hall N."/>
            <person name="Watson M."/>
            <person name="Adriaenssens E.M."/>
            <person name="Foster-Nyarko E."/>
            <person name="Jarju S."/>
            <person name="Secka A."/>
            <person name="Antonio M."/>
            <person name="Oren A."/>
            <person name="Chaudhuri R.R."/>
            <person name="La Ragione R."/>
            <person name="Hildebrand F."/>
            <person name="Pallen M.J."/>
        </authorList>
    </citation>
    <scope>NUCLEOTIDE SEQUENCE</scope>
    <source>
        <strain evidence="4">CHK192-8294</strain>
    </source>
</reference>
<dbReference type="PROSITE" id="PS50112">
    <property type="entry name" value="PAS"/>
    <property type="match status" value="1"/>
</dbReference>
<accession>A0A9D2MML4</accession>
<evidence type="ECO:0000259" key="3">
    <source>
        <dbReference type="PROSITE" id="PS50887"/>
    </source>
</evidence>
<dbReference type="Pfam" id="PF00563">
    <property type="entry name" value="EAL"/>
    <property type="match status" value="1"/>
</dbReference>
<dbReference type="Proteomes" id="UP000823921">
    <property type="component" value="Unassembled WGS sequence"/>
</dbReference>
<dbReference type="SUPFAM" id="SSF55073">
    <property type="entry name" value="Nucleotide cyclase"/>
    <property type="match status" value="2"/>
</dbReference>
<dbReference type="PROSITE" id="PS50887">
    <property type="entry name" value="GGDEF"/>
    <property type="match status" value="1"/>
</dbReference>
<name>A0A9D2MML4_9FIRM</name>
<feature type="domain" description="GGDEF" evidence="3">
    <location>
        <begin position="319"/>
        <end position="439"/>
    </location>
</feature>
<dbReference type="Pfam" id="PF01590">
    <property type="entry name" value="GAF"/>
    <property type="match status" value="1"/>
</dbReference>
<gene>
    <name evidence="4" type="ORF">H9712_08045</name>
</gene>
<dbReference type="Gene3D" id="3.30.450.20">
    <property type="entry name" value="PAS domain"/>
    <property type="match status" value="1"/>
</dbReference>
<dbReference type="InterPro" id="IPR001633">
    <property type="entry name" value="EAL_dom"/>
</dbReference>
<dbReference type="Gene3D" id="3.20.20.450">
    <property type="entry name" value="EAL domain"/>
    <property type="match status" value="1"/>
</dbReference>
<comment type="caution">
    <text evidence="4">The sequence shown here is derived from an EMBL/GenBank/DDBJ whole genome shotgun (WGS) entry which is preliminary data.</text>
</comment>
<feature type="domain" description="PAS" evidence="1">
    <location>
        <begin position="1"/>
        <end position="42"/>
    </location>
</feature>
<dbReference type="SUPFAM" id="SSF141868">
    <property type="entry name" value="EAL domain-like"/>
    <property type="match status" value="1"/>
</dbReference>
<proteinExistence type="predicted"/>
<dbReference type="CDD" id="cd01948">
    <property type="entry name" value="EAL"/>
    <property type="match status" value="1"/>
</dbReference>
<dbReference type="InterPro" id="IPR035919">
    <property type="entry name" value="EAL_sf"/>
</dbReference>
<dbReference type="SUPFAM" id="SSF55781">
    <property type="entry name" value="GAF domain-like"/>
    <property type="match status" value="1"/>
</dbReference>
<dbReference type="PANTHER" id="PTHR33121:SF70">
    <property type="entry name" value="SIGNALING PROTEIN YKOW"/>
    <property type="match status" value="1"/>
</dbReference>
<dbReference type="InterPro" id="IPR029016">
    <property type="entry name" value="GAF-like_dom_sf"/>
</dbReference>
<dbReference type="InterPro" id="IPR050706">
    <property type="entry name" value="Cyclic-di-GMP_PDE-like"/>
</dbReference>
<dbReference type="PROSITE" id="PS50883">
    <property type="entry name" value="EAL"/>
    <property type="match status" value="1"/>
</dbReference>